<sequence length="99" mass="11563">MPFCPWYTLSPKTGHWAVKRPKSKRGLWELVERETFSKDCEKRLEEAKGRWVEELLQVLWSYHTTLHSATHETSFYLTFGIDAMILVEVEESSSRATSA</sequence>
<dbReference type="Proteomes" id="UP000257109">
    <property type="component" value="Unassembled WGS sequence"/>
</dbReference>
<proteinExistence type="predicted"/>
<evidence type="ECO:0000313" key="2">
    <source>
        <dbReference type="Proteomes" id="UP000257109"/>
    </source>
</evidence>
<dbReference type="EMBL" id="QJKJ01010618">
    <property type="protein sequence ID" value="RDX73186.1"/>
    <property type="molecule type" value="Genomic_DNA"/>
</dbReference>
<dbReference type="InterPro" id="IPR036397">
    <property type="entry name" value="RNaseH_sf"/>
</dbReference>
<organism evidence="1 2">
    <name type="scientific">Mucuna pruriens</name>
    <name type="common">Velvet bean</name>
    <name type="synonym">Dolichos pruriens</name>
    <dbReference type="NCBI Taxonomy" id="157652"/>
    <lineage>
        <taxon>Eukaryota</taxon>
        <taxon>Viridiplantae</taxon>
        <taxon>Streptophyta</taxon>
        <taxon>Embryophyta</taxon>
        <taxon>Tracheophyta</taxon>
        <taxon>Spermatophyta</taxon>
        <taxon>Magnoliopsida</taxon>
        <taxon>eudicotyledons</taxon>
        <taxon>Gunneridae</taxon>
        <taxon>Pentapetalae</taxon>
        <taxon>rosids</taxon>
        <taxon>fabids</taxon>
        <taxon>Fabales</taxon>
        <taxon>Fabaceae</taxon>
        <taxon>Papilionoideae</taxon>
        <taxon>50 kb inversion clade</taxon>
        <taxon>NPAAA clade</taxon>
        <taxon>indigoferoid/millettioid clade</taxon>
        <taxon>Phaseoleae</taxon>
        <taxon>Mucuna</taxon>
    </lineage>
</organism>
<keyword evidence="2" id="KW-1185">Reference proteome</keyword>
<dbReference type="GO" id="GO:0003676">
    <property type="term" value="F:nucleic acid binding"/>
    <property type="evidence" value="ECO:0007669"/>
    <property type="project" value="InterPro"/>
</dbReference>
<dbReference type="Gene3D" id="3.30.420.10">
    <property type="entry name" value="Ribonuclease H-like superfamily/Ribonuclease H"/>
    <property type="match status" value="1"/>
</dbReference>
<protein>
    <submittedName>
        <fullName evidence="1">Uncharacterized protein</fullName>
    </submittedName>
</protein>
<comment type="caution">
    <text evidence="1">The sequence shown here is derived from an EMBL/GenBank/DDBJ whole genome shotgun (WGS) entry which is preliminary data.</text>
</comment>
<name>A0A371F4H5_MUCPR</name>
<gene>
    <name evidence="1" type="ORF">CR513_47242</name>
</gene>
<dbReference type="AlphaFoldDB" id="A0A371F4H5"/>
<evidence type="ECO:0000313" key="1">
    <source>
        <dbReference type="EMBL" id="RDX73186.1"/>
    </source>
</evidence>
<feature type="non-terminal residue" evidence="1">
    <location>
        <position position="1"/>
    </location>
</feature>
<reference evidence="1" key="1">
    <citation type="submission" date="2018-05" db="EMBL/GenBank/DDBJ databases">
        <title>Draft genome of Mucuna pruriens seed.</title>
        <authorList>
            <person name="Nnadi N.E."/>
            <person name="Vos R."/>
            <person name="Hasami M.H."/>
            <person name="Devisetty U.K."/>
            <person name="Aguiy J.C."/>
        </authorList>
    </citation>
    <scope>NUCLEOTIDE SEQUENCE [LARGE SCALE GENOMIC DNA]</scope>
    <source>
        <strain evidence="1">JCA_2017</strain>
    </source>
</reference>
<accession>A0A371F4H5</accession>
<dbReference type="OrthoDB" id="1739513at2759"/>